<protein>
    <recommendedName>
        <fullName evidence="3">Immunoglobulin domain-containing protein</fullName>
    </recommendedName>
</protein>
<keyword evidence="1" id="KW-0344">Guanine-nucleotide releasing factor</keyword>
<dbReference type="InterPro" id="IPR058923">
    <property type="entry name" value="RCC1-like_dom"/>
</dbReference>
<dbReference type="Pfam" id="PF00415">
    <property type="entry name" value="RCC1"/>
    <property type="match status" value="3"/>
</dbReference>
<keyword evidence="5" id="KW-1185">Reference proteome</keyword>
<evidence type="ECO:0000256" key="2">
    <source>
        <dbReference type="ARBA" id="ARBA00022737"/>
    </source>
</evidence>
<evidence type="ECO:0000313" key="4">
    <source>
        <dbReference type="EMBL" id="MCW1916294.1"/>
    </source>
</evidence>
<dbReference type="Proteomes" id="UP001165653">
    <property type="component" value="Unassembled WGS sequence"/>
</dbReference>
<dbReference type="EMBL" id="JAPDDR010000014">
    <property type="protein sequence ID" value="MCW1916294.1"/>
    <property type="molecule type" value="Genomic_DNA"/>
</dbReference>
<evidence type="ECO:0000256" key="1">
    <source>
        <dbReference type="ARBA" id="ARBA00022658"/>
    </source>
</evidence>
<gene>
    <name evidence="4" type="ORF">OJ996_22080</name>
</gene>
<dbReference type="InterPro" id="IPR051553">
    <property type="entry name" value="Ran_GTPase-activating"/>
</dbReference>
<feature type="domain" description="Immunoglobulin" evidence="3">
    <location>
        <begin position="480"/>
        <end position="559"/>
    </location>
</feature>
<dbReference type="SMART" id="SM00409">
    <property type="entry name" value="IG"/>
    <property type="match status" value="3"/>
</dbReference>
<comment type="caution">
    <text evidence="4">The sequence shown here is derived from an EMBL/GenBank/DDBJ whole genome shotgun (WGS) entry which is preliminary data.</text>
</comment>
<dbReference type="SUPFAM" id="SSF50985">
    <property type="entry name" value="RCC1/BLIP-II"/>
    <property type="match status" value="4"/>
</dbReference>
<evidence type="ECO:0000313" key="5">
    <source>
        <dbReference type="Proteomes" id="UP001165653"/>
    </source>
</evidence>
<organism evidence="4 5">
    <name type="scientific">Luteolibacter rhizosphaerae</name>
    <dbReference type="NCBI Taxonomy" id="2989719"/>
    <lineage>
        <taxon>Bacteria</taxon>
        <taxon>Pseudomonadati</taxon>
        <taxon>Verrucomicrobiota</taxon>
        <taxon>Verrucomicrobiia</taxon>
        <taxon>Verrucomicrobiales</taxon>
        <taxon>Verrucomicrobiaceae</taxon>
        <taxon>Luteolibacter</taxon>
    </lineage>
</organism>
<dbReference type="InterPro" id="IPR036179">
    <property type="entry name" value="Ig-like_dom_sf"/>
</dbReference>
<dbReference type="PROSITE" id="PS00626">
    <property type="entry name" value="RCC1_2"/>
    <property type="match status" value="3"/>
</dbReference>
<dbReference type="PRINTS" id="PR00633">
    <property type="entry name" value="RCCNDNSATION"/>
</dbReference>
<name>A0ABT3G8W5_9BACT</name>
<evidence type="ECO:0000259" key="3">
    <source>
        <dbReference type="SMART" id="SM00409"/>
    </source>
</evidence>
<dbReference type="InterPro" id="IPR003599">
    <property type="entry name" value="Ig_sub"/>
</dbReference>
<keyword evidence="2" id="KW-0677">Repeat</keyword>
<dbReference type="RefSeq" id="WP_264515868.1">
    <property type="nucleotide sequence ID" value="NZ_JAPDDR010000014.1"/>
</dbReference>
<dbReference type="PANTHER" id="PTHR45982:SF1">
    <property type="entry name" value="REGULATOR OF CHROMOSOME CONDENSATION"/>
    <property type="match status" value="1"/>
</dbReference>
<dbReference type="Gene3D" id="2.60.40.10">
    <property type="entry name" value="Immunoglobulins"/>
    <property type="match status" value="1"/>
</dbReference>
<dbReference type="PROSITE" id="PS50012">
    <property type="entry name" value="RCC1_3"/>
    <property type="match status" value="15"/>
</dbReference>
<dbReference type="PANTHER" id="PTHR45982">
    <property type="entry name" value="REGULATOR OF CHROMOSOME CONDENSATION"/>
    <property type="match status" value="1"/>
</dbReference>
<dbReference type="Gene3D" id="2.130.10.30">
    <property type="entry name" value="Regulator of chromosome condensation 1/beta-lactamase-inhibitor protein II"/>
    <property type="match status" value="7"/>
</dbReference>
<dbReference type="InterPro" id="IPR013783">
    <property type="entry name" value="Ig-like_fold"/>
</dbReference>
<accession>A0ABT3G8W5</accession>
<feature type="domain" description="Immunoglobulin" evidence="3">
    <location>
        <begin position="568"/>
        <end position="646"/>
    </location>
</feature>
<reference evidence="4" key="1">
    <citation type="submission" date="2022-10" db="EMBL/GenBank/DDBJ databases">
        <title>Luteolibacter sp. GHJ8, whole genome shotgun sequencing project.</title>
        <authorList>
            <person name="Zhao G."/>
            <person name="Shen L."/>
        </authorList>
    </citation>
    <scope>NUCLEOTIDE SEQUENCE</scope>
    <source>
        <strain evidence="4">GHJ8</strain>
    </source>
</reference>
<sequence length="1603" mass="167086">MIRHLYIVSYRDIPEQSGMPFTPPQAGPLAPITRAFLLAALLLPQAWAAAPQILTPPQPAEMYFRESAILSVETAGEDVNLQWYNGQSGDTSAPIPGATGPLLVSQPMRTSHVFWVRASNADGHTDSPAVPVTMHAAPKGTLKGMGTNQSNMLFPSGDSKVPKPIMEGVIAMAAGTRHNLVLKDDFSVWAMGDNSQFQIGSSSNATKLVPERIGENFVHLAAGSDFTLMIAGSGALYGFGVNDRGQIGTLDWANFQHGSQIAADVVDASAGLAHTAYVTRDGTLWARGANSSGQLGDGSTSDRQVSVAVASGVARVYAGNGHTFFLKTDGSLWGTGHNEYGQLGDGSRTRRLLPFQIAQGVISAACGGTQSFYITSANELFGMGATESLGLGEDVQEASQPSPVAIAPDVKRVACGFRHSLFITTDGILHTTGFGAFGQLGDGTATKRLAPVTVGKAVEAAGGEYQSVFIDAAPVISDQPDSVVVRPGKTAGFSVLAQGLGPLSYQWYLGLPGDTTQPLAGATTAEFTTPPLRAAASYWVRITNPHGYTDSVPARVLMFARVTIKPLPKKLGVPHLGNVVIKAEVTGPALSYQWYQGKKGNTSQPVPGATSTLLVTPPLAASTSYWLRATNTIGHVDSGAVAVTVAPPLRGTLHSTGLNHVGQLGDGSLTRSLSYRPVTHEVSAIAADLNQSFFIKADGSLWGMGENTNGELGDGSTTDRSLPVPLGSGIVAVASRNQKTFYLKADGSLWGSGRGIPGYSGQLLTAPAKIGDGFASIHTGTTFSLALKTDGTLWGEGGDHTGQLGQGDDDEDNYPAFMKIADGVVQAAAGTLHSLFIKSDGSLWGMGYNTGRALGLPDAPGAVMSPTQIVPSGVTRIAAGRESLFLKQDGSCWGMGGNLNPGAELPAQIATKVIEVGAGEFHVSFLTGDNELWVIGANGQGQLGDGTNTTRTEPTFIHAAVAAAAAGYQHSLILTGNPVILEQPLPVAVKKGTRASLSAQVASSVPVTWQWYLGESGDTSRPIRGAKKALYRSAAVNEPLLVWARVTNRYGHTDTVSVLIQPVTKPIIASIPSNTTLREGDHAALPVSASGGVLTYTWYEGTPGNTSQPVATIDQATLLSRPLRASTSYWVRVSNAAGFVNSGAIPITVLPRAAGTLMTAGRNQYGQLGNNSTQGSPERVPAASGVVKTVAGVFNTYYLKDDGTLWGMGYNHVGQLGTQDMTTSIVPIQIATDVIDVIAGNVYLLFIKADGSLWGTGFDNHGQLGQGSLTSRRAPVQIATNVVQAAAGEAHTIFVKSDGTAWATGRDTDGEQGNGTDIAGNVLTPAQIATGVAAAAAGEHHTLLLKHDGTLWAAGLNSQGQLGDGSRTSRHSFVPVGSGIRAVTCGDMHTLVRKMDDSLWTLGQTSTEIATGVESMAAGVGYSLYLTRQGELYGWGNNENGQLGNGSLTYQATPVLLGTAHAVACGDYHSAVIVQDEASGATANATGRAGTIPDPDGDSDGDGLSNLIEHAFASDSLAPGVPPYTLALQTTEAGSALVLTHRRAIGAAVDFIYEWSDDLADWQAFTPQLQVQPVDDEVETVIATRPIAPGEAAIFLRVRVREK</sequence>
<dbReference type="Pfam" id="PF25390">
    <property type="entry name" value="WD40_RLD"/>
    <property type="match status" value="2"/>
</dbReference>
<dbReference type="InterPro" id="IPR009091">
    <property type="entry name" value="RCC1/BLIP-II"/>
</dbReference>
<proteinExistence type="predicted"/>
<dbReference type="InterPro" id="IPR000408">
    <property type="entry name" value="Reg_chr_condens"/>
</dbReference>
<dbReference type="SUPFAM" id="SSF48726">
    <property type="entry name" value="Immunoglobulin"/>
    <property type="match status" value="2"/>
</dbReference>
<feature type="domain" description="Immunoglobulin" evidence="3">
    <location>
        <begin position="1072"/>
        <end position="1150"/>
    </location>
</feature>